<protein>
    <submittedName>
        <fullName evidence="2">Uncharacterized protein</fullName>
    </submittedName>
</protein>
<evidence type="ECO:0000256" key="1">
    <source>
        <dbReference type="SAM" id="MobiDB-lite"/>
    </source>
</evidence>
<evidence type="ECO:0000313" key="3">
    <source>
        <dbReference type="Proteomes" id="UP001189429"/>
    </source>
</evidence>
<comment type="caution">
    <text evidence="2">The sequence shown here is derived from an EMBL/GenBank/DDBJ whole genome shotgun (WGS) entry which is preliminary data.</text>
</comment>
<name>A0ABN9SCH9_9DINO</name>
<gene>
    <name evidence="2" type="ORF">PCOR1329_LOCUS28492</name>
</gene>
<proteinExistence type="predicted"/>
<reference evidence="2" key="1">
    <citation type="submission" date="2023-10" db="EMBL/GenBank/DDBJ databases">
        <authorList>
            <person name="Chen Y."/>
            <person name="Shah S."/>
            <person name="Dougan E. K."/>
            <person name="Thang M."/>
            <person name="Chan C."/>
        </authorList>
    </citation>
    <scope>NUCLEOTIDE SEQUENCE [LARGE SCALE GENOMIC DNA]</scope>
</reference>
<feature type="region of interest" description="Disordered" evidence="1">
    <location>
        <begin position="33"/>
        <end position="65"/>
    </location>
</feature>
<evidence type="ECO:0000313" key="2">
    <source>
        <dbReference type="EMBL" id="CAK0829598.1"/>
    </source>
</evidence>
<organism evidence="2 3">
    <name type="scientific">Prorocentrum cordatum</name>
    <dbReference type="NCBI Taxonomy" id="2364126"/>
    <lineage>
        <taxon>Eukaryota</taxon>
        <taxon>Sar</taxon>
        <taxon>Alveolata</taxon>
        <taxon>Dinophyceae</taxon>
        <taxon>Prorocentrales</taxon>
        <taxon>Prorocentraceae</taxon>
        <taxon>Prorocentrum</taxon>
    </lineage>
</organism>
<feature type="compositionally biased region" description="Basic residues" evidence="1">
    <location>
        <begin position="50"/>
        <end position="65"/>
    </location>
</feature>
<keyword evidence="3" id="KW-1185">Reference proteome</keyword>
<feature type="non-terminal residue" evidence="2">
    <location>
        <position position="132"/>
    </location>
</feature>
<feature type="region of interest" description="Disordered" evidence="1">
    <location>
        <begin position="82"/>
        <end position="132"/>
    </location>
</feature>
<sequence>PWSRWAPCSSSAATRCACAAPTGRGARLLRLAAPGPGPLRRGLRQVSRQVHGRPRRRAVRRGGRAVPHRLLRAAVLADPRAVHAAHEDGQPAGGLRRRAPARERGHVRQLPAPAARLRAAGRTHVPGPAKQR</sequence>
<dbReference type="Proteomes" id="UP001189429">
    <property type="component" value="Unassembled WGS sequence"/>
</dbReference>
<feature type="non-terminal residue" evidence="2">
    <location>
        <position position="1"/>
    </location>
</feature>
<accession>A0ABN9SCH9</accession>
<dbReference type="EMBL" id="CAUYUJ010010525">
    <property type="protein sequence ID" value="CAK0829598.1"/>
    <property type="molecule type" value="Genomic_DNA"/>
</dbReference>
<feature type="compositionally biased region" description="Low complexity" evidence="1">
    <location>
        <begin position="108"/>
        <end position="120"/>
    </location>
</feature>